<gene>
    <name evidence="1" type="ORF">OB236_10290</name>
</gene>
<reference evidence="1 2" key="1">
    <citation type="submission" date="2022-09" db="EMBL/GenBank/DDBJ databases">
        <authorList>
            <person name="Han X.L."/>
            <person name="Wang Q."/>
            <person name="Lu T."/>
        </authorList>
    </citation>
    <scope>NUCLEOTIDE SEQUENCE [LARGE SCALE GENOMIC DNA]</scope>
    <source>
        <strain evidence="1 2">WQ 127069</strain>
    </source>
</reference>
<keyword evidence="2" id="KW-1185">Reference proteome</keyword>
<proteinExistence type="predicted"/>
<evidence type="ECO:0000313" key="2">
    <source>
        <dbReference type="Proteomes" id="UP001652445"/>
    </source>
</evidence>
<organism evidence="1 2">
    <name type="scientific">Paenibacillus baimaensis</name>
    <dbReference type="NCBI Taxonomy" id="2982185"/>
    <lineage>
        <taxon>Bacteria</taxon>
        <taxon>Bacillati</taxon>
        <taxon>Bacillota</taxon>
        <taxon>Bacilli</taxon>
        <taxon>Bacillales</taxon>
        <taxon>Paenibacillaceae</taxon>
        <taxon>Paenibacillus</taxon>
    </lineage>
</organism>
<name>A0ABT2UD44_9BACL</name>
<accession>A0ABT2UD44</accession>
<sequence>MGERYGSFSRKIVGWHRVNECQRTRSTGIKTSLWTSAPRSAIVTPLGSWKPVRLIGLPEAAPVVWDGGQHEPEGKLL</sequence>
<dbReference type="EMBL" id="JAOQIO010000024">
    <property type="protein sequence ID" value="MCU6792517.1"/>
    <property type="molecule type" value="Genomic_DNA"/>
</dbReference>
<comment type="caution">
    <text evidence="1">The sequence shown here is derived from an EMBL/GenBank/DDBJ whole genome shotgun (WGS) entry which is preliminary data.</text>
</comment>
<evidence type="ECO:0000313" key="1">
    <source>
        <dbReference type="EMBL" id="MCU6792517.1"/>
    </source>
</evidence>
<dbReference type="Proteomes" id="UP001652445">
    <property type="component" value="Unassembled WGS sequence"/>
</dbReference>
<protein>
    <submittedName>
        <fullName evidence="1">Uncharacterized protein</fullName>
    </submittedName>
</protein>